<dbReference type="InterPro" id="IPR051049">
    <property type="entry name" value="Dienelactone_hydrolase-like"/>
</dbReference>
<dbReference type="InterPro" id="IPR002925">
    <property type="entry name" value="Dienelactn_hydro"/>
</dbReference>
<proteinExistence type="predicted"/>
<dbReference type="EMBL" id="FXTP01000004">
    <property type="protein sequence ID" value="SMO54884.1"/>
    <property type="molecule type" value="Genomic_DNA"/>
</dbReference>
<gene>
    <name evidence="2" type="ORF">SAMN06265219_104201</name>
</gene>
<dbReference type="InterPro" id="IPR029058">
    <property type="entry name" value="AB_hydrolase_fold"/>
</dbReference>
<dbReference type="SUPFAM" id="SSF53474">
    <property type="entry name" value="alpha/beta-Hydrolases"/>
    <property type="match status" value="1"/>
</dbReference>
<dbReference type="Pfam" id="PF01738">
    <property type="entry name" value="DLH"/>
    <property type="match status" value="1"/>
</dbReference>
<keyword evidence="3" id="KW-1185">Reference proteome</keyword>
<evidence type="ECO:0000313" key="3">
    <source>
        <dbReference type="Proteomes" id="UP000317557"/>
    </source>
</evidence>
<dbReference type="PANTHER" id="PTHR46623:SF6">
    <property type="entry name" value="ALPHA_BETA-HYDROLASES SUPERFAMILY PROTEIN"/>
    <property type="match status" value="1"/>
</dbReference>
<reference evidence="2 3" key="1">
    <citation type="submission" date="2017-05" db="EMBL/GenBank/DDBJ databases">
        <authorList>
            <person name="Varghese N."/>
            <person name="Submissions S."/>
        </authorList>
    </citation>
    <scope>NUCLEOTIDE SEQUENCE [LARGE SCALE GENOMIC DNA]</scope>
    <source>
        <strain evidence="2 3">DSM 21985</strain>
    </source>
</reference>
<organism evidence="2 3">
    <name type="scientific">Gracilimonas mengyeensis</name>
    <dbReference type="NCBI Taxonomy" id="1302730"/>
    <lineage>
        <taxon>Bacteria</taxon>
        <taxon>Pseudomonadati</taxon>
        <taxon>Balneolota</taxon>
        <taxon>Balneolia</taxon>
        <taxon>Balneolales</taxon>
        <taxon>Balneolaceae</taxon>
        <taxon>Gracilimonas</taxon>
    </lineage>
</organism>
<name>A0A521C657_9BACT</name>
<dbReference type="GO" id="GO:0016787">
    <property type="term" value="F:hydrolase activity"/>
    <property type="evidence" value="ECO:0007669"/>
    <property type="project" value="InterPro"/>
</dbReference>
<feature type="domain" description="Dienelactone hydrolase" evidence="1">
    <location>
        <begin position="65"/>
        <end position="282"/>
    </location>
</feature>
<sequence length="284" mass="31328">MNCPYGVKIPQPTIIPMKNSLLIFLLFLFPVSLFAQDYAMEQLENSPRHHEWVTIESNDRTLHNFVVYPETSEKAPVVIVIHENRGLNIWARSFADQLAAKGYIAVAPDLISNTVDGIEKTSDFETSDAARQAIYSLQPDHVTTDLQNVLAYAQTIEAGDGTIAVAGFCWGGSQSFRFATNAGDAIDATFVFYGTGPDSAEAYASIEVPVYGFYGGNDERVNSTIPDSDAAMEEYGKTYKYEIYEGAGHAYMRSGDDPEKPADDPNVQARNASWERLVNLLEAL</sequence>
<dbReference type="AlphaFoldDB" id="A0A521C657"/>
<dbReference type="PANTHER" id="PTHR46623">
    <property type="entry name" value="CARBOXYMETHYLENEBUTENOLIDASE-RELATED"/>
    <property type="match status" value="1"/>
</dbReference>
<evidence type="ECO:0000259" key="1">
    <source>
        <dbReference type="Pfam" id="PF01738"/>
    </source>
</evidence>
<protein>
    <submittedName>
        <fullName evidence="2">Carboxymethylenebutenolidase</fullName>
    </submittedName>
</protein>
<dbReference type="Gene3D" id="3.40.50.1820">
    <property type="entry name" value="alpha/beta hydrolase"/>
    <property type="match status" value="1"/>
</dbReference>
<evidence type="ECO:0000313" key="2">
    <source>
        <dbReference type="EMBL" id="SMO54884.1"/>
    </source>
</evidence>
<accession>A0A521C657</accession>
<dbReference type="Proteomes" id="UP000317557">
    <property type="component" value="Unassembled WGS sequence"/>
</dbReference>